<evidence type="ECO:0000259" key="6">
    <source>
        <dbReference type="Pfam" id="PF00394"/>
    </source>
</evidence>
<dbReference type="GO" id="GO:0005507">
    <property type="term" value="F:copper ion binding"/>
    <property type="evidence" value="ECO:0007669"/>
    <property type="project" value="InterPro"/>
</dbReference>
<dbReference type="FunFam" id="2.60.40.420:FF:000045">
    <property type="entry name" value="Laccase 2"/>
    <property type="match status" value="1"/>
</dbReference>
<evidence type="ECO:0000259" key="7">
    <source>
        <dbReference type="Pfam" id="PF07731"/>
    </source>
</evidence>
<dbReference type="InterPro" id="IPR008972">
    <property type="entry name" value="Cupredoxin"/>
</dbReference>
<evidence type="ECO:0000256" key="5">
    <source>
        <dbReference type="SAM" id="Phobius"/>
    </source>
</evidence>
<evidence type="ECO:0000259" key="8">
    <source>
        <dbReference type="Pfam" id="PF07732"/>
    </source>
</evidence>
<evidence type="ECO:0000256" key="4">
    <source>
        <dbReference type="ARBA" id="ARBA00023008"/>
    </source>
</evidence>
<dbReference type="Pfam" id="PF07731">
    <property type="entry name" value="Cu-oxidase_2"/>
    <property type="match status" value="1"/>
</dbReference>
<dbReference type="OrthoDB" id="2121828at2759"/>
<name>A0A9N9SBZ6_PHACE</name>
<reference evidence="9" key="2">
    <citation type="submission" date="2022-10" db="EMBL/GenBank/DDBJ databases">
        <authorList>
            <consortium name="ENA_rothamsted_submissions"/>
            <consortium name="culmorum"/>
            <person name="King R."/>
        </authorList>
    </citation>
    <scope>NUCLEOTIDE SEQUENCE</scope>
</reference>
<evidence type="ECO:0000256" key="3">
    <source>
        <dbReference type="ARBA" id="ARBA00023002"/>
    </source>
</evidence>
<dbReference type="CDD" id="cd13884">
    <property type="entry name" value="CuRO_2_tcLCC_insect_like"/>
    <property type="match status" value="1"/>
</dbReference>
<comment type="similarity">
    <text evidence="1">Belongs to the multicopper oxidase family.</text>
</comment>
<dbReference type="CDD" id="cd13858">
    <property type="entry name" value="CuRO_1_tcLCC2_insect_like"/>
    <property type="match status" value="1"/>
</dbReference>
<dbReference type="AlphaFoldDB" id="A0A9N9SBZ6"/>
<evidence type="ECO:0000256" key="1">
    <source>
        <dbReference type="ARBA" id="ARBA00010609"/>
    </source>
</evidence>
<dbReference type="InterPro" id="IPR001117">
    <property type="entry name" value="Cu-oxidase_2nd"/>
</dbReference>
<accession>A0A9N9SBZ6</accession>
<proteinExistence type="inferred from homology"/>
<feature type="domain" description="Plastocyanin-like" evidence="8">
    <location>
        <begin position="97"/>
        <end position="203"/>
    </location>
</feature>
<evidence type="ECO:0000313" key="9">
    <source>
        <dbReference type="EMBL" id="CAG9817316.1"/>
    </source>
</evidence>
<evidence type="ECO:0000313" key="10">
    <source>
        <dbReference type="Proteomes" id="UP001153737"/>
    </source>
</evidence>
<dbReference type="InterPro" id="IPR045087">
    <property type="entry name" value="Cu-oxidase_fam"/>
</dbReference>
<keyword evidence="5" id="KW-0472">Membrane</keyword>
<dbReference type="PANTHER" id="PTHR11709:SF394">
    <property type="entry name" value="FI03373P-RELATED"/>
    <property type="match status" value="1"/>
</dbReference>
<feature type="transmembrane region" description="Helical" evidence="5">
    <location>
        <begin position="21"/>
        <end position="38"/>
    </location>
</feature>
<feature type="domain" description="Plastocyanin-like" evidence="7">
    <location>
        <begin position="465"/>
        <end position="589"/>
    </location>
</feature>
<keyword evidence="5" id="KW-0812">Transmembrane</keyword>
<keyword evidence="5" id="KW-1133">Transmembrane helix</keyword>
<keyword evidence="3" id="KW-0560">Oxidoreductase</keyword>
<dbReference type="InterPro" id="IPR011706">
    <property type="entry name" value="Cu-oxidase_C"/>
</dbReference>
<evidence type="ECO:0000256" key="2">
    <source>
        <dbReference type="ARBA" id="ARBA00022723"/>
    </source>
</evidence>
<reference evidence="9" key="1">
    <citation type="submission" date="2022-01" db="EMBL/GenBank/DDBJ databases">
        <authorList>
            <person name="King R."/>
        </authorList>
    </citation>
    <scope>NUCLEOTIDE SEQUENCE</scope>
</reference>
<feature type="domain" description="Plastocyanin-like" evidence="6">
    <location>
        <begin position="219"/>
        <end position="332"/>
    </location>
</feature>
<sequence>MLERSGKSGNMGDTNLMIARSAIVLGMVAAVATIIYFTPVPNQNFKSCDRPCHDLDWPMICRVTLNIEMFQTNLICEDCHTNSSSCVQTSCPTPATTTTTRSIITVNRQLPAPPIHVCHNDILIIDVANRIEGHTLSLHWRGQPNHEAPFMDGVPLVTQCPISSYTTFQYKFRASSPGTHLYHAYSDADRSNGLFGALVVRRAKKTEPLRKLYDVDDDQHVVLLSEWTDSSKSLQSPSSILINGKGPNGSLTSFIVTKGKRHRFRVAHTGGIKGCPITVSIDNHLLKVVAVDGNPINAQEVSSITLSKGERLDFVLKANQAAGAHYLRASSTCDGKEISGGAIVSYLGTSDGVTVGKKLGGMRDPRRFRTSFCGNKDGDVCLGAVRSMEKMAEELGGDVDRKFYIGFDHIHKDVEFDQTGFTSVRMQVHRLNNISFTFPPCPLLTQPGDVPLDLMCNEFNLPDRCKGKDTCECVHLEHIPLGSRTEIVLIDESGDEEEHIFHLHGHQFYVLGSRIFDKPLARADVRKLDQENKLLKRNLMHPVLKDTIRVPRNGVVVIRFLANNPGFWMLRDEKSEAWTRGMDIAFQVGELADVVSTPTAFPTCGNFIGPQFFLV</sequence>
<dbReference type="SUPFAM" id="SSF49503">
    <property type="entry name" value="Cupredoxins"/>
    <property type="match status" value="3"/>
</dbReference>
<dbReference type="GO" id="GO:0016491">
    <property type="term" value="F:oxidoreductase activity"/>
    <property type="evidence" value="ECO:0007669"/>
    <property type="project" value="UniProtKB-KW"/>
</dbReference>
<dbReference type="CDD" id="cd13905">
    <property type="entry name" value="CuRO_3_tcLLC2_insect_like"/>
    <property type="match status" value="1"/>
</dbReference>
<dbReference type="PANTHER" id="PTHR11709">
    <property type="entry name" value="MULTI-COPPER OXIDASE"/>
    <property type="match status" value="1"/>
</dbReference>
<gene>
    <name evidence="9" type="ORF">PHAECO_LOCUS4943</name>
</gene>
<keyword evidence="4" id="KW-0186">Copper</keyword>
<dbReference type="Proteomes" id="UP001153737">
    <property type="component" value="Chromosome 15"/>
</dbReference>
<evidence type="ECO:0008006" key="11">
    <source>
        <dbReference type="Google" id="ProtNLM"/>
    </source>
</evidence>
<keyword evidence="10" id="KW-1185">Reference proteome</keyword>
<dbReference type="Pfam" id="PF07732">
    <property type="entry name" value="Cu-oxidase_3"/>
    <property type="match status" value="1"/>
</dbReference>
<dbReference type="Gene3D" id="2.60.40.420">
    <property type="entry name" value="Cupredoxins - blue copper proteins"/>
    <property type="match status" value="3"/>
</dbReference>
<dbReference type="EMBL" id="OU896721">
    <property type="protein sequence ID" value="CAG9817316.1"/>
    <property type="molecule type" value="Genomic_DNA"/>
</dbReference>
<protein>
    <recommendedName>
        <fullName evidence="11">Multicopper oxidase</fullName>
    </recommendedName>
</protein>
<dbReference type="InterPro" id="IPR011707">
    <property type="entry name" value="Cu-oxidase-like_N"/>
</dbReference>
<dbReference type="Pfam" id="PF00394">
    <property type="entry name" value="Cu-oxidase"/>
    <property type="match status" value="1"/>
</dbReference>
<organism evidence="9 10">
    <name type="scientific">Phaedon cochleariae</name>
    <name type="common">Mustard beetle</name>
    <dbReference type="NCBI Taxonomy" id="80249"/>
    <lineage>
        <taxon>Eukaryota</taxon>
        <taxon>Metazoa</taxon>
        <taxon>Ecdysozoa</taxon>
        <taxon>Arthropoda</taxon>
        <taxon>Hexapoda</taxon>
        <taxon>Insecta</taxon>
        <taxon>Pterygota</taxon>
        <taxon>Neoptera</taxon>
        <taxon>Endopterygota</taxon>
        <taxon>Coleoptera</taxon>
        <taxon>Polyphaga</taxon>
        <taxon>Cucujiformia</taxon>
        <taxon>Chrysomeloidea</taxon>
        <taxon>Chrysomelidae</taxon>
        <taxon>Chrysomelinae</taxon>
        <taxon>Chrysomelini</taxon>
        <taxon>Phaedon</taxon>
    </lineage>
</organism>
<dbReference type="GO" id="GO:0006826">
    <property type="term" value="P:iron ion transport"/>
    <property type="evidence" value="ECO:0007669"/>
    <property type="project" value="TreeGrafter"/>
</dbReference>
<keyword evidence="2" id="KW-0479">Metal-binding</keyword>
<dbReference type="GO" id="GO:0005886">
    <property type="term" value="C:plasma membrane"/>
    <property type="evidence" value="ECO:0007669"/>
    <property type="project" value="TreeGrafter"/>
</dbReference>